<evidence type="ECO:0000259" key="11">
    <source>
        <dbReference type="Pfam" id="PF07334"/>
    </source>
</evidence>
<dbReference type="InterPro" id="IPR009938">
    <property type="entry name" value="Nmi/IFP35_N"/>
</dbReference>
<dbReference type="RefSeq" id="XP_004859344.1">
    <property type="nucleotide sequence ID" value="XM_004859287.2"/>
</dbReference>
<evidence type="ECO:0000256" key="9">
    <source>
        <dbReference type="ARBA" id="ARBA00023242"/>
    </source>
</evidence>
<comment type="similarity">
    <text evidence="4">Belongs to the NMI family.</text>
</comment>
<keyword evidence="5" id="KW-0963">Cytoplasm</keyword>
<evidence type="ECO:0000313" key="12">
    <source>
        <dbReference type="Proteomes" id="UP000694906"/>
    </source>
</evidence>
<dbReference type="FunFam" id="3.30.70.330:FF:000300">
    <property type="entry name" value="Interferon-induced protein 35"/>
    <property type="match status" value="1"/>
</dbReference>
<evidence type="ECO:0000256" key="6">
    <source>
        <dbReference type="ARBA" id="ARBA00022525"/>
    </source>
</evidence>
<dbReference type="GO" id="GO:0005615">
    <property type="term" value="C:extracellular space"/>
    <property type="evidence" value="ECO:0007669"/>
    <property type="project" value="UniProtKB-ARBA"/>
</dbReference>
<gene>
    <name evidence="13" type="primary">Ifi35</name>
</gene>
<reference evidence="13" key="1">
    <citation type="submission" date="2025-08" db="UniProtKB">
        <authorList>
            <consortium name="RefSeq"/>
        </authorList>
    </citation>
    <scope>IDENTIFICATION</scope>
</reference>
<feature type="domain" description="NID" evidence="10">
    <location>
        <begin position="86"/>
        <end position="175"/>
    </location>
</feature>
<evidence type="ECO:0000313" key="13">
    <source>
        <dbReference type="RefSeq" id="XP_004859344.1"/>
    </source>
</evidence>
<feature type="domain" description="NID" evidence="10">
    <location>
        <begin position="260"/>
        <end position="303"/>
    </location>
</feature>
<dbReference type="GO" id="GO:0005634">
    <property type="term" value="C:nucleus"/>
    <property type="evidence" value="ECO:0007669"/>
    <property type="project" value="UniProtKB-SubCell"/>
</dbReference>
<dbReference type="Proteomes" id="UP000694906">
    <property type="component" value="Unplaced"/>
</dbReference>
<keyword evidence="6" id="KW-0964">Secreted</keyword>
<keyword evidence="9" id="KW-0539">Nucleus</keyword>
<evidence type="ECO:0000256" key="1">
    <source>
        <dbReference type="ARBA" id="ARBA00004123"/>
    </source>
</evidence>
<dbReference type="GO" id="GO:0005737">
    <property type="term" value="C:cytoplasm"/>
    <property type="evidence" value="ECO:0007669"/>
    <property type="project" value="UniProtKB-SubCell"/>
</dbReference>
<protein>
    <submittedName>
        <fullName evidence="13">Interferon-induced 35 kDa protein isoform X1</fullName>
    </submittedName>
</protein>
<dbReference type="Gene3D" id="3.30.70.330">
    <property type="match status" value="1"/>
</dbReference>
<dbReference type="InterPro" id="IPR012677">
    <property type="entry name" value="Nucleotide-bd_a/b_plait_sf"/>
</dbReference>
<name>A0AAX6PTQ6_HETGA</name>
<keyword evidence="8" id="KW-0391">Immunity</keyword>
<dbReference type="InterPro" id="IPR009909">
    <property type="entry name" value="Nmi/IFP35_dom"/>
</dbReference>
<evidence type="ECO:0000256" key="8">
    <source>
        <dbReference type="ARBA" id="ARBA00022859"/>
    </source>
</evidence>
<feature type="domain" description="Nmi/IFP 35" evidence="11">
    <location>
        <begin position="17"/>
        <end position="85"/>
    </location>
</feature>
<dbReference type="PANTHER" id="PTHR15225">
    <property type="entry name" value="INTERFERON-INDUCED PROTEIN 35/NMI N-MYC/STAT INTERACTING PROTEIN"/>
    <property type="match status" value="1"/>
</dbReference>
<dbReference type="PANTHER" id="PTHR15225:SF1">
    <property type="entry name" value="INTERFERON-INDUCED 35 KDA PROTEIN"/>
    <property type="match status" value="1"/>
</dbReference>
<dbReference type="GeneID" id="101705834"/>
<feature type="domain" description="NID" evidence="10">
    <location>
        <begin position="184"/>
        <end position="235"/>
    </location>
</feature>
<dbReference type="GO" id="GO:0045088">
    <property type="term" value="P:regulation of innate immune response"/>
    <property type="evidence" value="ECO:0007669"/>
    <property type="project" value="UniProtKB-ARBA"/>
</dbReference>
<evidence type="ECO:0000256" key="7">
    <source>
        <dbReference type="ARBA" id="ARBA00022588"/>
    </source>
</evidence>
<comment type="subcellular location">
    <subcellularLocation>
        <location evidence="2">Cytoplasm</location>
    </subcellularLocation>
    <subcellularLocation>
        <location evidence="1">Nucleus</location>
    </subcellularLocation>
    <subcellularLocation>
        <location evidence="3">Secreted</location>
    </subcellularLocation>
</comment>
<dbReference type="Pfam" id="PF07334">
    <property type="entry name" value="IFP_35_N"/>
    <property type="match status" value="1"/>
</dbReference>
<sequence length="328" mass="35439">MDPKPASGTLDAAVCALLEDQARLKRRLQELQQLHKEARDTPKLKVPFPVPEVPLEFRGRTEQGREAAGSSVSQLRICCPLPGGSVLVTFDDPKVAEQVLQRELHQVNLEECRLRVRVRPLELPMVTAVQVSSGARRERVLVSGLPVGLALPEDTLLDKLELFFSKARHGGGDVDTRELLQGGAALGFADEGVAQRLCQVGQFQVPLGGQQVPLRVTPYMSGDIQKAEVSTLLCRLPRSPVLLPCTVLPQPPPEAPIPPQIQWQAVPRSVLVLGVPDVLDGPELRDILEVHFQKPTCGGGEVAAVAVVPPGQRGLAVFTSASGRGREQ</sequence>
<keyword evidence="12" id="KW-1185">Reference proteome</keyword>
<dbReference type="GO" id="GO:0050729">
    <property type="term" value="P:positive regulation of inflammatory response"/>
    <property type="evidence" value="ECO:0007669"/>
    <property type="project" value="UniProtKB-ARBA"/>
</dbReference>
<keyword evidence="7" id="KW-0399">Innate immunity</keyword>
<dbReference type="AlphaFoldDB" id="A0AAX6PTQ6"/>
<dbReference type="GO" id="GO:0045087">
    <property type="term" value="P:innate immune response"/>
    <property type="evidence" value="ECO:0007669"/>
    <property type="project" value="UniProtKB-KW"/>
</dbReference>
<dbReference type="Pfam" id="PF07292">
    <property type="entry name" value="NID"/>
    <property type="match status" value="3"/>
</dbReference>
<evidence type="ECO:0000256" key="3">
    <source>
        <dbReference type="ARBA" id="ARBA00004613"/>
    </source>
</evidence>
<evidence type="ECO:0000256" key="2">
    <source>
        <dbReference type="ARBA" id="ARBA00004496"/>
    </source>
</evidence>
<dbReference type="CTD" id="3430"/>
<evidence type="ECO:0000256" key="5">
    <source>
        <dbReference type="ARBA" id="ARBA00022490"/>
    </source>
</evidence>
<evidence type="ECO:0000256" key="4">
    <source>
        <dbReference type="ARBA" id="ARBA00010081"/>
    </source>
</evidence>
<accession>A0AAX6PTQ6</accession>
<organism evidence="12 13">
    <name type="scientific">Heterocephalus glaber</name>
    <name type="common">Naked mole rat</name>
    <dbReference type="NCBI Taxonomy" id="10181"/>
    <lineage>
        <taxon>Eukaryota</taxon>
        <taxon>Metazoa</taxon>
        <taxon>Chordata</taxon>
        <taxon>Craniata</taxon>
        <taxon>Vertebrata</taxon>
        <taxon>Euteleostomi</taxon>
        <taxon>Mammalia</taxon>
        <taxon>Eutheria</taxon>
        <taxon>Euarchontoglires</taxon>
        <taxon>Glires</taxon>
        <taxon>Rodentia</taxon>
        <taxon>Hystricomorpha</taxon>
        <taxon>Bathyergidae</taxon>
        <taxon>Heterocephalus</taxon>
    </lineage>
</organism>
<evidence type="ECO:0000259" key="10">
    <source>
        <dbReference type="Pfam" id="PF07292"/>
    </source>
</evidence>
<proteinExistence type="inferred from homology"/>